<comment type="caution">
    <text evidence="3">The sequence shown here is derived from an EMBL/GenBank/DDBJ whole genome shotgun (WGS) entry which is preliminary data.</text>
</comment>
<evidence type="ECO:0000256" key="1">
    <source>
        <dbReference type="SAM" id="SignalP"/>
    </source>
</evidence>
<evidence type="ECO:0000259" key="2">
    <source>
        <dbReference type="Pfam" id="PF01551"/>
    </source>
</evidence>
<protein>
    <submittedName>
        <fullName evidence="3">Peptidase M23</fullName>
    </submittedName>
</protein>
<name>A0A2G4YU61_9PROT</name>
<feature type="domain" description="M23ase beta-sheet core" evidence="2">
    <location>
        <begin position="171"/>
        <end position="265"/>
    </location>
</feature>
<dbReference type="InParanoid" id="A0A2G4YU61"/>
<evidence type="ECO:0000313" key="4">
    <source>
        <dbReference type="Proteomes" id="UP000229730"/>
    </source>
</evidence>
<dbReference type="Gene3D" id="2.70.70.10">
    <property type="entry name" value="Glucose Permease (Domain IIA)"/>
    <property type="match status" value="1"/>
</dbReference>
<dbReference type="GO" id="GO:0004222">
    <property type="term" value="F:metalloendopeptidase activity"/>
    <property type="evidence" value="ECO:0007669"/>
    <property type="project" value="TreeGrafter"/>
</dbReference>
<feature type="signal peptide" evidence="1">
    <location>
        <begin position="1"/>
        <end position="23"/>
    </location>
</feature>
<dbReference type="RefSeq" id="WP_099472633.1">
    <property type="nucleotide sequence ID" value="NZ_CP041025.1"/>
</dbReference>
<dbReference type="PANTHER" id="PTHR21666:SF285">
    <property type="entry name" value="M23 FAMILY METALLOPEPTIDASE"/>
    <property type="match status" value="1"/>
</dbReference>
<sequence>MRFFRMMFRAMMLAFVLTGAAQAKNALGLPDTLIQGGFYVGKVAPGGQVWLGDRKLKVSGEGDFAFGLNWKQGAMLKMTYAAPGGQKIPQRFTVTPQTYDVTHIDGLPQKMVTPPAEVLARIRADGARVGKARTTDSARKDFTQGFIWPVRGRISGNFGNHRILNGTPKSPHTGMDIAAPEGTDIVAPLGGKVTMVSDLYYTGNTLIIDHGFGVSTVFAHLQQVAVKEGQDIRQGEKIGTVGATGRATGPHLHWGLNWYKERLNPALVLGE</sequence>
<feature type="chain" id="PRO_5013747432" evidence="1">
    <location>
        <begin position="24"/>
        <end position="271"/>
    </location>
</feature>
<dbReference type="PANTHER" id="PTHR21666">
    <property type="entry name" value="PEPTIDASE-RELATED"/>
    <property type="match status" value="1"/>
</dbReference>
<dbReference type="SUPFAM" id="SSF51261">
    <property type="entry name" value="Duplicated hybrid motif"/>
    <property type="match status" value="1"/>
</dbReference>
<dbReference type="CDD" id="cd12797">
    <property type="entry name" value="M23_peptidase"/>
    <property type="match status" value="1"/>
</dbReference>
<reference evidence="3 4" key="1">
    <citation type="submission" date="2017-10" db="EMBL/GenBank/DDBJ databases">
        <title>Frigbacter circumglobatus gen. nov. sp. nov., isolated from sediment cultured in situ.</title>
        <authorList>
            <person name="Zhao Z."/>
        </authorList>
    </citation>
    <scope>NUCLEOTIDE SEQUENCE [LARGE SCALE GENOMIC DNA]</scope>
    <source>
        <strain evidence="3 4">ZYL</strain>
    </source>
</reference>
<dbReference type="AlphaFoldDB" id="A0A2G4YU61"/>
<dbReference type="EMBL" id="PDEM01000020">
    <property type="protein sequence ID" value="PHZ84996.1"/>
    <property type="molecule type" value="Genomic_DNA"/>
</dbReference>
<organism evidence="3 4">
    <name type="scientific">Paremcibacter congregatus</name>
    <dbReference type="NCBI Taxonomy" id="2043170"/>
    <lineage>
        <taxon>Bacteria</taxon>
        <taxon>Pseudomonadati</taxon>
        <taxon>Pseudomonadota</taxon>
        <taxon>Alphaproteobacteria</taxon>
        <taxon>Emcibacterales</taxon>
        <taxon>Emcibacteraceae</taxon>
        <taxon>Paremcibacter</taxon>
    </lineage>
</organism>
<dbReference type="InterPro" id="IPR011055">
    <property type="entry name" value="Dup_hybrid_motif"/>
</dbReference>
<dbReference type="Pfam" id="PF01551">
    <property type="entry name" value="Peptidase_M23"/>
    <property type="match status" value="1"/>
</dbReference>
<gene>
    <name evidence="3" type="ORF">CRD36_09760</name>
</gene>
<keyword evidence="1" id="KW-0732">Signal</keyword>
<proteinExistence type="predicted"/>
<dbReference type="Proteomes" id="UP000229730">
    <property type="component" value="Unassembled WGS sequence"/>
</dbReference>
<dbReference type="InterPro" id="IPR016047">
    <property type="entry name" value="M23ase_b-sheet_dom"/>
</dbReference>
<accession>A0A2G4YU61</accession>
<keyword evidence="4" id="KW-1185">Reference proteome</keyword>
<evidence type="ECO:0000313" key="3">
    <source>
        <dbReference type="EMBL" id="PHZ84996.1"/>
    </source>
</evidence>
<dbReference type="InterPro" id="IPR050570">
    <property type="entry name" value="Cell_wall_metabolism_enzyme"/>
</dbReference>
<dbReference type="OrthoDB" id="9815245at2"/>
<dbReference type="FunFam" id="2.70.70.10:FF:000019">
    <property type="entry name" value="M23 family peptidase"/>
    <property type="match status" value="1"/>
</dbReference>